<dbReference type="GO" id="GO:0005524">
    <property type="term" value="F:ATP binding"/>
    <property type="evidence" value="ECO:0007669"/>
    <property type="project" value="InterPro"/>
</dbReference>
<feature type="compositionally biased region" description="Polar residues" evidence="1">
    <location>
        <begin position="362"/>
        <end position="392"/>
    </location>
</feature>
<feature type="domain" description="Protein kinase" evidence="2">
    <location>
        <begin position="97"/>
        <end position="362"/>
    </location>
</feature>
<feature type="region of interest" description="Disordered" evidence="1">
    <location>
        <begin position="362"/>
        <end position="468"/>
    </location>
</feature>
<dbReference type="Pfam" id="PF07714">
    <property type="entry name" value="PK_Tyr_Ser-Thr"/>
    <property type="match status" value="1"/>
</dbReference>
<dbReference type="AlphaFoldDB" id="A0A9P6L9J6"/>
<dbReference type="InterPro" id="IPR001245">
    <property type="entry name" value="Ser-Thr/Tyr_kinase_cat_dom"/>
</dbReference>
<dbReference type="Proteomes" id="UP000736335">
    <property type="component" value="Unassembled WGS sequence"/>
</dbReference>
<dbReference type="InterPro" id="IPR051681">
    <property type="entry name" value="Ser/Thr_Kinases-Pseudokinases"/>
</dbReference>
<dbReference type="PANTHER" id="PTHR44329">
    <property type="entry name" value="SERINE/THREONINE-PROTEIN KINASE TNNI3K-RELATED"/>
    <property type="match status" value="1"/>
</dbReference>
<reference evidence="3" key="1">
    <citation type="journal article" date="2020" name="Nat. Commun.">
        <title>Large-scale genome sequencing of mycorrhizal fungi provides insights into the early evolution of symbiotic traits.</title>
        <authorList>
            <person name="Miyauchi S."/>
            <person name="Kiss E."/>
            <person name="Kuo A."/>
            <person name="Drula E."/>
            <person name="Kohler A."/>
            <person name="Sanchez-Garcia M."/>
            <person name="Morin E."/>
            <person name="Andreopoulos B."/>
            <person name="Barry K.W."/>
            <person name="Bonito G."/>
            <person name="Buee M."/>
            <person name="Carver A."/>
            <person name="Chen C."/>
            <person name="Cichocki N."/>
            <person name="Clum A."/>
            <person name="Culley D."/>
            <person name="Crous P.W."/>
            <person name="Fauchery L."/>
            <person name="Girlanda M."/>
            <person name="Hayes R.D."/>
            <person name="Keri Z."/>
            <person name="LaButti K."/>
            <person name="Lipzen A."/>
            <person name="Lombard V."/>
            <person name="Magnuson J."/>
            <person name="Maillard F."/>
            <person name="Murat C."/>
            <person name="Nolan M."/>
            <person name="Ohm R.A."/>
            <person name="Pangilinan J."/>
            <person name="Pereira M.F."/>
            <person name="Perotto S."/>
            <person name="Peter M."/>
            <person name="Pfister S."/>
            <person name="Riley R."/>
            <person name="Sitrit Y."/>
            <person name="Stielow J.B."/>
            <person name="Szollosi G."/>
            <person name="Zifcakova L."/>
            <person name="Stursova M."/>
            <person name="Spatafora J.W."/>
            <person name="Tedersoo L."/>
            <person name="Vaario L.M."/>
            <person name="Yamada A."/>
            <person name="Yan M."/>
            <person name="Wang P."/>
            <person name="Xu J."/>
            <person name="Bruns T."/>
            <person name="Baldrian P."/>
            <person name="Vilgalys R."/>
            <person name="Dunand C."/>
            <person name="Henrissat B."/>
            <person name="Grigoriev I.V."/>
            <person name="Hibbett D."/>
            <person name="Nagy L.G."/>
            <person name="Martin F.M."/>
        </authorList>
    </citation>
    <scope>NUCLEOTIDE SEQUENCE</scope>
    <source>
        <strain evidence="3">UH-Tt-Lm1</strain>
    </source>
</reference>
<feature type="compositionally biased region" description="Polar residues" evidence="1">
    <location>
        <begin position="400"/>
        <end position="410"/>
    </location>
</feature>
<dbReference type="PROSITE" id="PS00108">
    <property type="entry name" value="PROTEIN_KINASE_ST"/>
    <property type="match status" value="1"/>
</dbReference>
<reference evidence="3" key="2">
    <citation type="submission" date="2020-11" db="EMBL/GenBank/DDBJ databases">
        <authorList>
            <consortium name="DOE Joint Genome Institute"/>
            <person name="Kuo A."/>
            <person name="Miyauchi S."/>
            <person name="Kiss E."/>
            <person name="Drula E."/>
            <person name="Kohler A."/>
            <person name="Sanchez-Garcia M."/>
            <person name="Andreopoulos B."/>
            <person name="Barry K.W."/>
            <person name="Bonito G."/>
            <person name="Buee M."/>
            <person name="Carver A."/>
            <person name="Chen C."/>
            <person name="Cichocki N."/>
            <person name="Clum A."/>
            <person name="Culley D."/>
            <person name="Crous P.W."/>
            <person name="Fauchery L."/>
            <person name="Girlanda M."/>
            <person name="Hayes R."/>
            <person name="Keri Z."/>
            <person name="Labutti K."/>
            <person name="Lipzen A."/>
            <person name="Lombard V."/>
            <person name="Magnuson J."/>
            <person name="Maillard F."/>
            <person name="Morin E."/>
            <person name="Murat C."/>
            <person name="Nolan M."/>
            <person name="Ohm R."/>
            <person name="Pangilinan J."/>
            <person name="Pereira M."/>
            <person name="Perotto S."/>
            <person name="Peter M."/>
            <person name="Riley R."/>
            <person name="Sitrit Y."/>
            <person name="Stielow B."/>
            <person name="Szollosi G."/>
            <person name="Zifcakova L."/>
            <person name="Stursova M."/>
            <person name="Spatafora J.W."/>
            <person name="Tedersoo L."/>
            <person name="Vaario L.-M."/>
            <person name="Yamada A."/>
            <person name="Yan M."/>
            <person name="Wang P."/>
            <person name="Xu J."/>
            <person name="Bruns T."/>
            <person name="Baldrian P."/>
            <person name="Vilgalys R."/>
            <person name="Henrissat B."/>
            <person name="Grigoriev I.V."/>
            <person name="Hibbett D."/>
            <person name="Nagy L.G."/>
            <person name="Martin F.M."/>
        </authorList>
    </citation>
    <scope>NUCLEOTIDE SEQUENCE</scope>
    <source>
        <strain evidence="3">UH-Tt-Lm1</strain>
    </source>
</reference>
<accession>A0A9P6L9J6</accession>
<dbReference type="PROSITE" id="PS50011">
    <property type="entry name" value="PROTEIN_KINASE_DOM"/>
    <property type="match status" value="1"/>
</dbReference>
<dbReference type="EMBL" id="WIUZ02000003">
    <property type="protein sequence ID" value="KAF9789478.1"/>
    <property type="molecule type" value="Genomic_DNA"/>
</dbReference>
<dbReference type="OrthoDB" id="193860at2759"/>
<dbReference type="InterPro" id="IPR008271">
    <property type="entry name" value="Ser/Thr_kinase_AS"/>
</dbReference>
<gene>
    <name evidence="3" type="ORF">BJ322DRAFT_1042408</name>
</gene>
<dbReference type="Gene3D" id="1.10.510.10">
    <property type="entry name" value="Transferase(Phosphotransferase) domain 1"/>
    <property type="match status" value="1"/>
</dbReference>
<dbReference type="SMART" id="SM00220">
    <property type="entry name" value="S_TKc"/>
    <property type="match status" value="1"/>
</dbReference>
<dbReference type="SUPFAM" id="SSF56112">
    <property type="entry name" value="Protein kinase-like (PK-like)"/>
    <property type="match status" value="1"/>
</dbReference>
<evidence type="ECO:0000313" key="3">
    <source>
        <dbReference type="EMBL" id="KAF9789478.1"/>
    </source>
</evidence>
<evidence type="ECO:0000256" key="1">
    <source>
        <dbReference type="SAM" id="MobiDB-lite"/>
    </source>
</evidence>
<keyword evidence="3" id="KW-0808">Transferase</keyword>
<dbReference type="GO" id="GO:0004674">
    <property type="term" value="F:protein serine/threonine kinase activity"/>
    <property type="evidence" value="ECO:0007669"/>
    <property type="project" value="TreeGrafter"/>
</dbReference>
<protein>
    <submittedName>
        <fullName evidence="3">Kinase-like domain-containing protein</fullName>
    </submittedName>
</protein>
<dbReference type="InterPro" id="IPR000719">
    <property type="entry name" value="Prot_kinase_dom"/>
</dbReference>
<dbReference type="InterPro" id="IPR011009">
    <property type="entry name" value="Kinase-like_dom_sf"/>
</dbReference>
<comment type="caution">
    <text evidence="3">The sequence shown here is derived from an EMBL/GenBank/DDBJ whole genome shotgun (WGS) entry which is preliminary data.</text>
</comment>
<keyword evidence="3" id="KW-0418">Kinase</keyword>
<sequence>MPPSLKLLHLYQSPKTSGEFERDFTKILESDEYRTITGNPNDPGLERLVDFLDEVLQSENLSTSLAQKASYALWSICGQLSWLPGSYKIPVGDPHLKAEPEEFASGGFARVFRGEIVGGNSQRRTACLKRIKFVAQEGKDGKERREKAFYKEVAVWMQLKHPNIVECLGATIEPKQIVMELMENGRVMNYLEEKKDPSACRTRLVFGVAKGLDYLHSRGVVHGDLKPQNILVNAKGDACLADFGNSIIENPSGGGERKARDYSPMYAAPETRDCGWISKEADVFSYGLVAFEIYKGKQPWGQVRQEVIMTNLVFVRRPCLPEDAEERGLTTEVWNCIEKCWRQEPAERATISEVIARLSPTTRAESVTLHASESSIGGATGSTARNSTSTWRRPSGPDTHAQQPSGSQVSFRPETPGHQQQHQPNGPPDPMGEVGVRNEGSSSSNERVTPASHLNAAPAHEEHKSSGRWKRFLKRCKTIFPKGVRPTSRLSCKYAKGGMSM</sequence>
<evidence type="ECO:0000313" key="4">
    <source>
        <dbReference type="Proteomes" id="UP000736335"/>
    </source>
</evidence>
<proteinExistence type="predicted"/>
<keyword evidence="4" id="KW-1185">Reference proteome</keyword>
<organism evidence="3 4">
    <name type="scientific">Thelephora terrestris</name>
    <dbReference type="NCBI Taxonomy" id="56493"/>
    <lineage>
        <taxon>Eukaryota</taxon>
        <taxon>Fungi</taxon>
        <taxon>Dikarya</taxon>
        <taxon>Basidiomycota</taxon>
        <taxon>Agaricomycotina</taxon>
        <taxon>Agaricomycetes</taxon>
        <taxon>Thelephorales</taxon>
        <taxon>Thelephoraceae</taxon>
        <taxon>Thelephora</taxon>
    </lineage>
</organism>
<evidence type="ECO:0000259" key="2">
    <source>
        <dbReference type="PROSITE" id="PS50011"/>
    </source>
</evidence>
<name>A0A9P6L9J6_9AGAM</name>